<dbReference type="SUPFAM" id="SSF46785">
    <property type="entry name" value="Winged helix' DNA-binding domain"/>
    <property type="match status" value="1"/>
</dbReference>
<dbReference type="InterPro" id="IPR036388">
    <property type="entry name" value="WH-like_DNA-bd_sf"/>
</dbReference>
<dbReference type="InterPro" id="IPR036390">
    <property type="entry name" value="WH_DNA-bd_sf"/>
</dbReference>
<proteinExistence type="inferred from homology"/>
<dbReference type="Gene3D" id="1.10.10.10">
    <property type="entry name" value="Winged helix-like DNA-binding domain superfamily/Winged helix DNA-binding domain"/>
    <property type="match status" value="1"/>
</dbReference>
<dbReference type="Proteomes" id="UP000003240">
    <property type="component" value="Unassembled WGS sequence"/>
</dbReference>
<evidence type="ECO:0000256" key="1">
    <source>
        <dbReference type="ARBA" id="ARBA00011046"/>
    </source>
</evidence>
<dbReference type="STRING" id="1009370.ALO_04963"/>
<comment type="similarity">
    <text evidence="1">Belongs to the BlaI transcriptional regulatory family.</text>
</comment>
<comment type="caution">
    <text evidence="5">The sequence shown here is derived from an EMBL/GenBank/DDBJ whole genome shotgun (WGS) entry which is preliminary data.</text>
</comment>
<dbReference type="OrthoDB" id="9795583at2"/>
<keyword evidence="2" id="KW-0805">Transcription regulation</keyword>
<accession>F7NGB0</accession>
<dbReference type="AlphaFoldDB" id="F7NGB0"/>
<dbReference type="GO" id="GO:0045892">
    <property type="term" value="P:negative regulation of DNA-templated transcription"/>
    <property type="evidence" value="ECO:0007669"/>
    <property type="project" value="InterPro"/>
</dbReference>
<name>F7NGB0_9FIRM</name>
<evidence type="ECO:0000256" key="2">
    <source>
        <dbReference type="ARBA" id="ARBA00023015"/>
    </source>
</evidence>
<keyword evidence="6" id="KW-1185">Reference proteome</keyword>
<dbReference type="Pfam" id="PF03965">
    <property type="entry name" value="Penicillinase_R"/>
    <property type="match status" value="1"/>
</dbReference>
<evidence type="ECO:0008006" key="7">
    <source>
        <dbReference type="Google" id="ProtNLM"/>
    </source>
</evidence>
<evidence type="ECO:0000256" key="4">
    <source>
        <dbReference type="ARBA" id="ARBA00023163"/>
    </source>
</evidence>
<keyword evidence="3" id="KW-0238">DNA-binding</keyword>
<evidence type="ECO:0000313" key="6">
    <source>
        <dbReference type="Proteomes" id="UP000003240"/>
    </source>
</evidence>
<evidence type="ECO:0000256" key="3">
    <source>
        <dbReference type="ARBA" id="ARBA00023125"/>
    </source>
</evidence>
<dbReference type="InterPro" id="IPR005650">
    <property type="entry name" value="BlaI_family"/>
</dbReference>
<dbReference type="PIRSF" id="PIRSF019455">
    <property type="entry name" value="CopR_AtkY"/>
    <property type="match status" value="1"/>
</dbReference>
<protein>
    <recommendedName>
        <fullName evidence="7">Penicillinase repressor</fullName>
    </recommendedName>
</protein>
<gene>
    <name evidence="5" type="ORF">ALO_04963</name>
</gene>
<dbReference type="RefSeq" id="WP_004093391.1">
    <property type="nucleotide sequence ID" value="NZ_AFGF01000040.1"/>
</dbReference>
<dbReference type="EMBL" id="AFGF01000040">
    <property type="protein sequence ID" value="EGO64924.1"/>
    <property type="molecule type" value="Genomic_DNA"/>
</dbReference>
<dbReference type="GO" id="GO:0003677">
    <property type="term" value="F:DNA binding"/>
    <property type="evidence" value="ECO:0007669"/>
    <property type="project" value="UniProtKB-KW"/>
</dbReference>
<keyword evidence="4" id="KW-0804">Transcription</keyword>
<sequence length="132" mass="15191">MEETMPSENEWLIMELFWANNSPMTSAEVIEALQQKKGISAKTVRVMINRLCQKKILDYTIDLKDSRIYHYFPAKTKTDCLKGKSEHFIKSYFAGNSVNAATALIQTLPLTDKQRQEISDILEQSTEQKNDD</sequence>
<evidence type="ECO:0000313" key="5">
    <source>
        <dbReference type="EMBL" id="EGO64924.1"/>
    </source>
</evidence>
<organism evidence="5 6">
    <name type="scientific">Acetonema longum DSM 6540</name>
    <dbReference type="NCBI Taxonomy" id="1009370"/>
    <lineage>
        <taxon>Bacteria</taxon>
        <taxon>Bacillati</taxon>
        <taxon>Bacillota</taxon>
        <taxon>Negativicutes</taxon>
        <taxon>Acetonemataceae</taxon>
        <taxon>Acetonema</taxon>
    </lineage>
</organism>
<reference evidence="5 6" key="1">
    <citation type="journal article" date="2011" name="EMBO J.">
        <title>Structural diversity of bacterial flagellar motors.</title>
        <authorList>
            <person name="Chen S."/>
            <person name="Beeby M."/>
            <person name="Murphy G.E."/>
            <person name="Leadbetter J.R."/>
            <person name="Hendrixson D.R."/>
            <person name="Briegel A."/>
            <person name="Li Z."/>
            <person name="Shi J."/>
            <person name="Tocheva E.I."/>
            <person name="Muller A."/>
            <person name="Dobro M.J."/>
            <person name="Jensen G.J."/>
        </authorList>
    </citation>
    <scope>NUCLEOTIDE SEQUENCE [LARGE SCALE GENOMIC DNA]</scope>
    <source>
        <strain evidence="5 6">DSM 6540</strain>
    </source>
</reference>
<dbReference type="eggNOG" id="COG3682">
    <property type="taxonomic scope" value="Bacteria"/>
</dbReference>